<dbReference type="STRING" id="7260.B4N4W7"/>
<evidence type="ECO:0000313" key="2">
    <source>
        <dbReference type="EMBL" id="EDW79406.1"/>
    </source>
</evidence>
<dbReference type="PhylomeDB" id="B4N4W7"/>
<name>B4N4W7_DROWI</name>
<accession>B4N4W7</accession>
<evidence type="ECO:0000256" key="1">
    <source>
        <dbReference type="SAM" id="SignalP"/>
    </source>
</evidence>
<dbReference type="FunCoup" id="B4N4W7">
    <property type="interactions" value="13"/>
</dbReference>
<keyword evidence="1" id="KW-0732">Signal</keyword>
<dbReference type="HOGENOM" id="CLU_113860_0_0_1"/>
<feature type="signal peptide" evidence="1">
    <location>
        <begin position="1"/>
        <end position="26"/>
    </location>
</feature>
<reference evidence="2 3" key="1">
    <citation type="journal article" date="2007" name="Nature">
        <title>Evolution of genes and genomes on the Drosophila phylogeny.</title>
        <authorList>
            <consortium name="Drosophila 12 Genomes Consortium"/>
            <person name="Clark A.G."/>
            <person name="Eisen M.B."/>
            <person name="Smith D.R."/>
            <person name="Bergman C.M."/>
            <person name="Oliver B."/>
            <person name="Markow T.A."/>
            <person name="Kaufman T.C."/>
            <person name="Kellis M."/>
            <person name="Gelbart W."/>
            <person name="Iyer V.N."/>
            <person name="Pollard D.A."/>
            <person name="Sackton T.B."/>
            <person name="Larracuente A.M."/>
            <person name="Singh N.D."/>
            <person name="Abad J.P."/>
            <person name="Abt D.N."/>
            <person name="Adryan B."/>
            <person name="Aguade M."/>
            <person name="Akashi H."/>
            <person name="Anderson W.W."/>
            <person name="Aquadro C.F."/>
            <person name="Ardell D.H."/>
            <person name="Arguello R."/>
            <person name="Artieri C.G."/>
            <person name="Barbash D.A."/>
            <person name="Barker D."/>
            <person name="Barsanti P."/>
            <person name="Batterham P."/>
            <person name="Batzoglou S."/>
            <person name="Begun D."/>
            <person name="Bhutkar A."/>
            <person name="Blanco E."/>
            <person name="Bosak S.A."/>
            <person name="Bradley R.K."/>
            <person name="Brand A.D."/>
            <person name="Brent M.R."/>
            <person name="Brooks A.N."/>
            <person name="Brown R.H."/>
            <person name="Butlin R.K."/>
            <person name="Caggese C."/>
            <person name="Calvi B.R."/>
            <person name="Bernardo de Carvalho A."/>
            <person name="Caspi A."/>
            <person name="Castrezana S."/>
            <person name="Celniker S.E."/>
            <person name="Chang J.L."/>
            <person name="Chapple C."/>
            <person name="Chatterji S."/>
            <person name="Chinwalla A."/>
            <person name="Civetta A."/>
            <person name="Clifton S.W."/>
            <person name="Comeron J.M."/>
            <person name="Costello J.C."/>
            <person name="Coyne J.A."/>
            <person name="Daub J."/>
            <person name="David R.G."/>
            <person name="Delcher A.L."/>
            <person name="Delehaunty K."/>
            <person name="Do C.B."/>
            <person name="Ebling H."/>
            <person name="Edwards K."/>
            <person name="Eickbush T."/>
            <person name="Evans J.D."/>
            <person name="Filipski A."/>
            <person name="Findeiss S."/>
            <person name="Freyhult E."/>
            <person name="Fulton L."/>
            <person name="Fulton R."/>
            <person name="Garcia A.C."/>
            <person name="Gardiner A."/>
            <person name="Garfield D.A."/>
            <person name="Garvin B.E."/>
            <person name="Gibson G."/>
            <person name="Gilbert D."/>
            <person name="Gnerre S."/>
            <person name="Godfrey J."/>
            <person name="Good R."/>
            <person name="Gotea V."/>
            <person name="Gravely B."/>
            <person name="Greenberg A.J."/>
            <person name="Griffiths-Jones S."/>
            <person name="Gross S."/>
            <person name="Guigo R."/>
            <person name="Gustafson E.A."/>
            <person name="Haerty W."/>
            <person name="Hahn M.W."/>
            <person name="Halligan D.L."/>
            <person name="Halpern A.L."/>
            <person name="Halter G.M."/>
            <person name="Han M.V."/>
            <person name="Heger A."/>
            <person name="Hillier L."/>
            <person name="Hinrichs A.S."/>
            <person name="Holmes I."/>
            <person name="Hoskins R.A."/>
            <person name="Hubisz M.J."/>
            <person name="Hultmark D."/>
            <person name="Huntley M.A."/>
            <person name="Jaffe D.B."/>
            <person name="Jagadeeshan S."/>
            <person name="Jeck W.R."/>
            <person name="Johnson J."/>
            <person name="Jones C.D."/>
            <person name="Jordan W.C."/>
            <person name="Karpen G.H."/>
            <person name="Kataoka E."/>
            <person name="Keightley P.D."/>
            <person name="Kheradpour P."/>
            <person name="Kirkness E.F."/>
            <person name="Koerich L.B."/>
            <person name="Kristiansen K."/>
            <person name="Kudrna D."/>
            <person name="Kulathinal R.J."/>
            <person name="Kumar S."/>
            <person name="Kwok R."/>
            <person name="Lander E."/>
            <person name="Langley C.H."/>
            <person name="Lapoint R."/>
            <person name="Lazzaro B.P."/>
            <person name="Lee S.J."/>
            <person name="Levesque L."/>
            <person name="Li R."/>
            <person name="Lin C.F."/>
            <person name="Lin M.F."/>
            <person name="Lindblad-Toh K."/>
            <person name="Llopart A."/>
            <person name="Long M."/>
            <person name="Low L."/>
            <person name="Lozovsky E."/>
            <person name="Lu J."/>
            <person name="Luo M."/>
            <person name="Machado C.A."/>
            <person name="Makalowski W."/>
            <person name="Marzo M."/>
            <person name="Matsuda M."/>
            <person name="Matzkin L."/>
            <person name="McAllister B."/>
            <person name="McBride C.S."/>
            <person name="McKernan B."/>
            <person name="McKernan K."/>
            <person name="Mendez-Lago M."/>
            <person name="Minx P."/>
            <person name="Mollenhauer M.U."/>
            <person name="Montooth K."/>
            <person name="Mount S.M."/>
            <person name="Mu X."/>
            <person name="Myers E."/>
            <person name="Negre B."/>
            <person name="Newfeld S."/>
            <person name="Nielsen R."/>
            <person name="Noor M.A."/>
            <person name="O'Grady P."/>
            <person name="Pachter L."/>
            <person name="Papaceit M."/>
            <person name="Parisi M.J."/>
            <person name="Parisi M."/>
            <person name="Parts L."/>
            <person name="Pedersen J.S."/>
            <person name="Pesole G."/>
            <person name="Phillippy A.M."/>
            <person name="Ponting C.P."/>
            <person name="Pop M."/>
            <person name="Porcelli D."/>
            <person name="Powell J.R."/>
            <person name="Prohaska S."/>
            <person name="Pruitt K."/>
            <person name="Puig M."/>
            <person name="Quesneville H."/>
            <person name="Ram K.R."/>
            <person name="Rand D."/>
            <person name="Rasmussen M.D."/>
            <person name="Reed L.K."/>
            <person name="Reenan R."/>
            <person name="Reily A."/>
            <person name="Remington K.A."/>
            <person name="Rieger T.T."/>
            <person name="Ritchie M.G."/>
            <person name="Robin C."/>
            <person name="Rogers Y.H."/>
            <person name="Rohde C."/>
            <person name="Rozas J."/>
            <person name="Rubenfield M.J."/>
            <person name="Ruiz A."/>
            <person name="Russo S."/>
            <person name="Salzberg S.L."/>
            <person name="Sanchez-Gracia A."/>
            <person name="Saranga D.J."/>
            <person name="Sato H."/>
            <person name="Schaeffer S.W."/>
            <person name="Schatz M.C."/>
            <person name="Schlenke T."/>
            <person name="Schwartz R."/>
            <person name="Segarra C."/>
            <person name="Singh R.S."/>
            <person name="Sirot L."/>
            <person name="Sirota M."/>
            <person name="Sisneros N.B."/>
            <person name="Smith C.D."/>
            <person name="Smith T.F."/>
            <person name="Spieth J."/>
            <person name="Stage D.E."/>
            <person name="Stark A."/>
            <person name="Stephan W."/>
            <person name="Strausberg R.L."/>
            <person name="Strempel S."/>
            <person name="Sturgill D."/>
            <person name="Sutton G."/>
            <person name="Sutton G.G."/>
            <person name="Tao W."/>
            <person name="Teichmann S."/>
            <person name="Tobari Y.N."/>
            <person name="Tomimura Y."/>
            <person name="Tsolas J.M."/>
            <person name="Valente V.L."/>
            <person name="Venter E."/>
            <person name="Venter J.C."/>
            <person name="Vicario S."/>
            <person name="Vieira F.G."/>
            <person name="Vilella A.J."/>
            <person name="Villasante A."/>
            <person name="Walenz B."/>
            <person name="Wang J."/>
            <person name="Wasserman M."/>
            <person name="Watts T."/>
            <person name="Wilson D."/>
            <person name="Wilson R.K."/>
            <person name="Wing R.A."/>
            <person name="Wolfner M.F."/>
            <person name="Wong A."/>
            <person name="Wong G.K."/>
            <person name="Wu C.I."/>
            <person name="Wu G."/>
            <person name="Yamamoto D."/>
            <person name="Yang H.P."/>
            <person name="Yang S.P."/>
            <person name="Yorke J.A."/>
            <person name="Yoshida K."/>
            <person name="Zdobnov E."/>
            <person name="Zhang P."/>
            <person name="Zhang Y."/>
            <person name="Zimin A.V."/>
            <person name="Baldwin J."/>
            <person name="Abdouelleil A."/>
            <person name="Abdulkadir J."/>
            <person name="Abebe A."/>
            <person name="Abera B."/>
            <person name="Abreu J."/>
            <person name="Acer S.C."/>
            <person name="Aftuck L."/>
            <person name="Alexander A."/>
            <person name="An P."/>
            <person name="Anderson E."/>
            <person name="Anderson S."/>
            <person name="Arachi H."/>
            <person name="Azer M."/>
            <person name="Bachantsang P."/>
            <person name="Barry A."/>
            <person name="Bayul T."/>
            <person name="Berlin A."/>
            <person name="Bessette D."/>
            <person name="Bloom T."/>
            <person name="Blye J."/>
            <person name="Boguslavskiy L."/>
            <person name="Bonnet C."/>
            <person name="Boukhgalter B."/>
            <person name="Bourzgui I."/>
            <person name="Brown A."/>
            <person name="Cahill P."/>
            <person name="Channer S."/>
            <person name="Cheshatsang Y."/>
            <person name="Chuda L."/>
            <person name="Citroen M."/>
            <person name="Collymore A."/>
            <person name="Cooke P."/>
            <person name="Costello M."/>
            <person name="D'Aco K."/>
            <person name="Daza R."/>
            <person name="De Haan G."/>
            <person name="DeGray S."/>
            <person name="DeMaso C."/>
            <person name="Dhargay N."/>
            <person name="Dooley K."/>
            <person name="Dooley E."/>
            <person name="Doricent M."/>
            <person name="Dorje P."/>
            <person name="Dorjee K."/>
            <person name="Dupes A."/>
            <person name="Elong R."/>
            <person name="Falk J."/>
            <person name="Farina A."/>
            <person name="Faro S."/>
            <person name="Ferguson D."/>
            <person name="Fisher S."/>
            <person name="Foley C.D."/>
            <person name="Franke A."/>
            <person name="Friedrich D."/>
            <person name="Gadbois L."/>
            <person name="Gearin G."/>
            <person name="Gearin C.R."/>
            <person name="Giannoukos G."/>
            <person name="Goode T."/>
            <person name="Graham J."/>
            <person name="Grandbois E."/>
            <person name="Grewal S."/>
            <person name="Gyaltsen K."/>
            <person name="Hafez N."/>
            <person name="Hagos B."/>
            <person name="Hall J."/>
            <person name="Henson C."/>
            <person name="Hollinger A."/>
            <person name="Honan T."/>
            <person name="Huard M.D."/>
            <person name="Hughes L."/>
            <person name="Hurhula B."/>
            <person name="Husby M.E."/>
            <person name="Kamat A."/>
            <person name="Kanga B."/>
            <person name="Kashin S."/>
            <person name="Khazanovich D."/>
            <person name="Kisner P."/>
            <person name="Lance K."/>
            <person name="Lara M."/>
            <person name="Lee W."/>
            <person name="Lennon N."/>
            <person name="Letendre F."/>
            <person name="LeVine R."/>
            <person name="Lipovsky A."/>
            <person name="Liu X."/>
            <person name="Liu J."/>
            <person name="Liu S."/>
            <person name="Lokyitsang T."/>
            <person name="Lokyitsang Y."/>
            <person name="Lubonja R."/>
            <person name="Lui A."/>
            <person name="MacDonald P."/>
            <person name="Magnisalis V."/>
            <person name="Maru K."/>
            <person name="Matthews C."/>
            <person name="McCusker W."/>
            <person name="McDonough S."/>
            <person name="Mehta T."/>
            <person name="Meldrim J."/>
            <person name="Meneus L."/>
            <person name="Mihai O."/>
            <person name="Mihalev A."/>
            <person name="Mihova T."/>
            <person name="Mittelman R."/>
            <person name="Mlenga V."/>
            <person name="Montmayeur A."/>
            <person name="Mulrain L."/>
            <person name="Navidi A."/>
            <person name="Naylor J."/>
            <person name="Negash T."/>
            <person name="Nguyen T."/>
            <person name="Nguyen N."/>
            <person name="Nicol R."/>
            <person name="Norbu C."/>
            <person name="Norbu N."/>
            <person name="Novod N."/>
            <person name="O'Neill B."/>
            <person name="Osman S."/>
            <person name="Markiewicz E."/>
            <person name="Oyono O.L."/>
            <person name="Patti C."/>
            <person name="Phunkhang P."/>
            <person name="Pierre F."/>
            <person name="Priest M."/>
            <person name="Raghuraman S."/>
            <person name="Rege F."/>
            <person name="Reyes R."/>
            <person name="Rise C."/>
            <person name="Rogov P."/>
            <person name="Ross K."/>
            <person name="Ryan E."/>
            <person name="Settipalli S."/>
            <person name="Shea T."/>
            <person name="Sherpa N."/>
            <person name="Shi L."/>
            <person name="Shih D."/>
            <person name="Sparrow T."/>
            <person name="Spaulding J."/>
            <person name="Stalker J."/>
            <person name="Stange-Thomann N."/>
            <person name="Stavropoulos S."/>
            <person name="Stone C."/>
            <person name="Strader C."/>
            <person name="Tesfaye S."/>
            <person name="Thomson T."/>
            <person name="Thoulutsang Y."/>
            <person name="Thoulutsang D."/>
            <person name="Topham K."/>
            <person name="Topping I."/>
            <person name="Tsamla T."/>
            <person name="Vassiliev H."/>
            <person name="Vo A."/>
            <person name="Wangchuk T."/>
            <person name="Wangdi T."/>
            <person name="Weiand M."/>
            <person name="Wilkinson J."/>
            <person name="Wilson A."/>
            <person name="Yadav S."/>
            <person name="Young G."/>
            <person name="Yu Q."/>
            <person name="Zembek L."/>
            <person name="Zhong D."/>
            <person name="Zimmer A."/>
            <person name="Zwirko Z."/>
            <person name="Jaffe D.B."/>
            <person name="Alvarez P."/>
            <person name="Brockman W."/>
            <person name="Butler J."/>
            <person name="Chin C."/>
            <person name="Gnerre S."/>
            <person name="Grabherr M."/>
            <person name="Kleber M."/>
            <person name="Mauceli E."/>
            <person name="MacCallum I."/>
        </authorList>
    </citation>
    <scope>NUCLEOTIDE SEQUENCE [LARGE SCALE GENOMIC DNA]</scope>
    <source>
        <strain evidence="3">Tucson 14030-0811.24</strain>
    </source>
</reference>
<keyword evidence="3" id="KW-1185">Reference proteome</keyword>
<organism evidence="3">
    <name type="scientific">Drosophila willistoni</name>
    <name type="common">Fruit fly</name>
    <dbReference type="NCBI Taxonomy" id="7260"/>
    <lineage>
        <taxon>Eukaryota</taxon>
        <taxon>Metazoa</taxon>
        <taxon>Ecdysozoa</taxon>
        <taxon>Arthropoda</taxon>
        <taxon>Hexapoda</taxon>
        <taxon>Insecta</taxon>
        <taxon>Pterygota</taxon>
        <taxon>Neoptera</taxon>
        <taxon>Endopterygota</taxon>
        <taxon>Diptera</taxon>
        <taxon>Brachycera</taxon>
        <taxon>Muscomorpha</taxon>
        <taxon>Ephydroidea</taxon>
        <taxon>Drosophilidae</taxon>
        <taxon>Drosophila</taxon>
        <taxon>Sophophora</taxon>
    </lineage>
</organism>
<dbReference type="OMA" id="KFAMEAC"/>
<dbReference type="OrthoDB" id="8063837at2759"/>
<protein>
    <submittedName>
        <fullName evidence="2">GK20431</fullName>
    </submittedName>
</protein>
<gene>
    <name evidence="2" type="primary">Dwil\GK20431</name>
    <name evidence="2" type="ORF">Dwil_GK20431</name>
</gene>
<dbReference type="EMBL" id="CH964101">
    <property type="protein sequence ID" value="EDW79406.1"/>
    <property type="molecule type" value="Genomic_DNA"/>
</dbReference>
<dbReference type="AlphaFoldDB" id="B4N4W7"/>
<dbReference type="Proteomes" id="UP000007798">
    <property type="component" value="Unassembled WGS sequence"/>
</dbReference>
<evidence type="ECO:0000313" key="3">
    <source>
        <dbReference type="Proteomes" id="UP000007798"/>
    </source>
</evidence>
<feature type="chain" id="PRO_5002819241" evidence="1">
    <location>
        <begin position="27"/>
        <end position="150"/>
    </location>
</feature>
<sequence>MNIKLNMCRSVLLALIAACLLQEAHSYCSLEKMKKFAMEACEHLFQQDEASRGKRSVDYKPHHLNRLGFGKLHDKHHYISRGNFPNGGYLKVNREHYHILSELDIIPRYKPRKFHHEKKERERYKRDHSASSYNNIPYCCFNQCDEEFFC</sequence>
<dbReference type="eggNOG" id="ENOG502T8EE">
    <property type="taxonomic scope" value="Eukaryota"/>
</dbReference>
<proteinExistence type="predicted"/>
<dbReference type="InParanoid" id="B4N4W7"/>
<dbReference type="KEGG" id="dwi:6645916"/>